<evidence type="ECO:0000313" key="2">
    <source>
        <dbReference type="Proteomes" id="UP000235023"/>
    </source>
</evidence>
<dbReference type="SUPFAM" id="SSF54593">
    <property type="entry name" value="Glyoxalase/Bleomycin resistance protein/Dihydroxybiphenyl dioxygenase"/>
    <property type="match status" value="1"/>
</dbReference>
<organism evidence="1 2">
    <name type="scientific">Aspergillus taichungensis</name>
    <dbReference type="NCBI Taxonomy" id="482145"/>
    <lineage>
        <taxon>Eukaryota</taxon>
        <taxon>Fungi</taxon>
        <taxon>Dikarya</taxon>
        <taxon>Ascomycota</taxon>
        <taxon>Pezizomycotina</taxon>
        <taxon>Eurotiomycetes</taxon>
        <taxon>Eurotiomycetidae</taxon>
        <taxon>Eurotiales</taxon>
        <taxon>Aspergillaceae</taxon>
        <taxon>Aspergillus</taxon>
        <taxon>Aspergillus subgen. Circumdati</taxon>
    </lineage>
</organism>
<dbReference type="OrthoDB" id="4179687at2759"/>
<dbReference type="Proteomes" id="UP000235023">
    <property type="component" value="Unassembled WGS sequence"/>
</dbReference>
<dbReference type="InterPro" id="IPR029068">
    <property type="entry name" value="Glyas_Bleomycin-R_OHBP_Dase"/>
</dbReference>
<evidence type="ECO:0000313" key="1">
    <source>
        <dbReference type="EMBL" id="PLN78354.1"/>
    </source>
</evidence>
<dbReference type="AlphaFoldDB" id="A0A2J5HMF6"/>
<protein>
    <submittedName>
        <fullName evidence="1">Uncharacterized protein</fullName>
    </submittedName>
</protein>
<reference evidence="2" key="1">
    <citation type="submission" date="2017-12" db="EMBL/GenBank/DDBJ databases">
        <authorList>
            <consortium name="DOE Joint Genome Institute"/>
            <person name="Mondo S.J."/>
            <person name="Kjaerbolling I."/>
            <person name="Vesth T.C."/>
            <person name="Frisvad J.C."/>
            <person name="Nybo J.L."/>
            <person name="Theobald S."/>
            <person name="Kuo A."/>
            <person name="Bowyer P."/>
            <person name="Matsuda Y."/>
            <person name="Lyhne E.K."/>
            <person name="Kogle M.E."/>
            <person name="Clum A."/>
            <person name="Lipzen A."/>
            <person name="Salamov A."/>
            <person name="Ngan C.Y."/>
            <person name="Daum C."/>
            <person name="Chiniquy J."/>
            <person name="Barry K."/>
            <person name="LaButti K."/>
            <person name="Haridas S."/>
            <person name="Simmons B.A."/>
            <person name="Magnuson J.K."/>
            <person name="Mortensen U.H."/>
            <person name="Larsen T.O."/>
            <person name="Grigoriev I.V."/>
            <person name="Baker S.E."/>
            <person name="Andersen M.R."/>
            <person name="Nordberg H.P."/>
            <person name="Cantor M.N."/>
            <person name="Hua S.X."/>
        </authorList>
    </citation>
    <scope>NUCLEOTIDE SEQUENCE [LARGE SCALE GENOMIC DNA]</scope>
    <source>
        <strain evidence="2">IBT 19404</strain>
    </source>
</reference>
<dbReference type="EMBL" id="KZ559578">
    <property type="protein sequence ID" value="PLN78354.1"/>
    <property type="molecule type" value="Genomic_DNA"/>
</dbReference>
<name>A0A2J5HMF6_9EURO</name>
<gene>
    <name evidence="1" type="ORF">BDW42DRAFT_144628</name>
</gene>
<keyword evidence="2" id="KW-1185">Reference proteome</keyword>
<sequence length="294" mass="32435">MTEPVRLRQIAFLVHDLPKAERQITRVLNTEVINREPEVTEFGLRNILVPLGGDIIEILAPIDPTTPSTASRLLHKRGKDGGYMLIMQVGDTAARTQLIEERRLATVVFRQRASEGNGGCVERAQFNSKGIPGNIMPELDTYTPLQDQSHIPSFIDAPIAPWPPCGADYPVYSREMSRRTHLQLLGATCRLASGNNSNSGDATIAARKWEELFGVHAQGNENVFTNCRMRFVSNPGDLPDGLVSVTVGIRGEEAYERVLFAAGEEGLISWDGRVSMLGVEWEFVLLPAGRESKV</sequence>
<proteinExistence type="predicted"/>
<dbReference type="Gene3D" id="3.10.180.10">
    <property type="entry name" value="2,3-Dihydroxybiphenyl 1,2-Dioxygenase, domain 1"/>
    <property type="match status" value="1"/>
</dbReference>
<accession>A0A2J5HMF6</accession>